<feature type="transmembrane region" description="Helical" evidence="8">
    <location>
        <begin position="47"/>
        <end position="68"/>
    </location>
</feature>
<dbReference type="RefSeq" id="XP_064770060.1">
    <property type="nucleotide sequence ID" value="XM_064911271.1"/>
</dbReference>
<keyword evidence="3 8" id="KW-0812">Transmembrane</keyword>
<sequence>MQALSGILSLLMLSLLMLVASFASGMLPLVVSLSPDRLRAVSTVGMGVLMGTSLIVIIPEGVETLYSVPRPRHRRPKIPSGLGSIVPPLDHNPFNSGNAKDGADGEVEGRDPVKRGVSAALETIGLRIRETPPHHDQDDPATKPLDGEDDEDDEDKNDSDDLEPSDGKSSEDSDSDDDDDDDDDEDTEDGAPSIPGNPRPPSSRPSASDSTHKYVGIALISGFIMMYLIDKLPAILGGNGMAAHLHHRRSIDDVAELQTFSSSSGATSGLSPEEGLGMASLSSRSSPPPSVGPLISGLVIHAAADGIALGASAASSSVALETIVFFAILIHKAPAAFGLSAVLLRNGISRGAVKKHLFIFSIAAPIGAVVTWMIIMMIGSNSGDATIQWWTGIILLFSGGTFLYVAVHVMNDSEAEGKSSDQVVALKDAMFAVAGMLIPLVTLTVKDV</sequence>
<keyword evidence="5" id="KW-0333">Golgi apparatus</keyword>
<evidence type="ECO:0000313" key="10">
    <source>
        <dbReference type="EMBL" id="KAK7207027.1"/>
    </source>
</evidence>
<reference evidence="10 11" key="1">
    <citation type="submission" date="2024-03" db="EMBL/GenBank/DDBJ databases">
        <title>Genome-scale model development and genomic sequencing of the oleaginous clade Lipomyces.</title>
        <authorList>
            <consortium name="Lawrence Berkeley National Laboratory"/>
            <person name="Czajka J.J."/>
            <person name="Han Y."/>
            <person name="Kim J."/>
            <person name="Mondo S.J."/>
            <person name="Hofstad B.A."/>
            <person name="Robles A."/>
            <person name="Haridas S."/>
            <person name="Riley R."/>
            <person name="LaButti K."/>
            <person name="Pangilinan J."/>
            <person name="Andreopoulos W."/>
            <person name="Lipzen A."/>
            <person name="Yan J."/>
            <person name="Wang M."/>
            <person name="Ng V."/>
            <person name="Grigoriev I.V."/>
            <person name="Spatafora J.W."/>
            <person name="Magnuson J.K."/>
            <person name="Baker S.E."/>
            <person name="Pomraning K.R."/>
        </authorList>
    </citation>
    <scope>NUCLEOTIDE SEQUENCE [LARGE SCALE GENOMIC DNA]</scope>
    <source>
        <strain evidence="10 11">Phaff 52-87</strain>
    </source>
</reference>
<feature type="transmembrane region" description="Helical" evidence="8">
    <location>
        <begin position="211"/>
        <end position="229"/>
    </location>
</feature>
<keyword evidence="11" id="KW-1185">Reference proteome</keyword>
<feature type="transmembrane region" description="Helical" evidence="8">
    <location>
        <begin position="356"/>
        <end position="375"/>
    </location>
</feature>
<accession>A0ABR1FB88</accession>
<feature type="chain" id="PRO_5046459604" evidence="9">
    <location>
        <begin position="26"/>
        <end position="448"/>
    </location>
</feature>
<dbReference type="PANTHER" id="PTHR16133:SF0">
    <property type="entry name" value="ZINC_IRON REGULATED TRANSPORTER-RELATED PROTEIN 102B, ISOFORM E"/>
    <property type="match status" value="1"/>
</dbReference>
<keyword evidence="4 8" id="KW-1133">Transmembrane helix</keyword>
<evidence type="ECO:0000256" key="6">
    <source>
        <dbReference type="ARBA" id="ARBA00023136"/>
    </source>
</evidence>
<feature type="compositionally biased region" description="Basic and acidic residues" evidence="7">
    <location>
        <begin position="101"/>
        <end position="114"/>
    </location>
</feature>
<dbReference type="InterPro" id="IPR045891">
    <property type="entry name" value="ZIP9"/>
</dbReference>
<comment type="subcellular location">
    <subcellularLocation>
        <location evidence="1">Endomembrane system</location>
        <topology evidence="1">Multi-pass membrane protein</topology>
    </subcellularLocation>
    <subcellularLocation>
        <location evidence="2">Golgi apparatus membrane</location>
    </subcellularLocation>
</comment>
<feature type="compositionally biased region" description="Basic and acidic residues" evidence="7">
    <location>
        <begin position="127"/>
        <end position="141"/>
    </location>
</feature>
<feature type="compositionally biased region" description="Acidic residues" evidence="7">
    <location>
        <begin position="147"/>
        <end position="164"/>
    </location>
</feature>
<feature type="region of interest" description="Disordered" evidence="7">
    <location>
        <begin position="73"/>
        <end position="210"/>
    </location>
</feature>
<feature type="region of interest" description="Disordered" evidence="7">
    <location>
        <begin position="262"/>
        <end position="287"/>
    </location>
</feature>
<evidence type="ECO:0000256" key="2">
    <source>
        <dbReference type="ARBA" id="ARBA00004394"/>
    </source>
</evidence>
<keyword evidence="6 8" id="KW-0472">Membrane</keyword>
<dbReference type="EMBL" id="JBBJBU010000001">
    <property type="protein sequence ID" value="KAK7207027.1"/>
    <property type="molecule type" value="Genomic_DNA"/>
</dbReference>
<dbReference type="PANTHER" id="PTHR16133">
    <property type="entry name" value="SOLUTE CARRIER FAMILY 39 ZINC TRANSPORTER , MEMBER 9-RELATED"/>
    <property type="match status" value="1"/>
</dbReference>
<evidence type="ECO:0000313" key="11">
    <source>
        <dbReference type="Proteomes" id="UP001498771"/>
    </source>
</evidence>
<name>A0ABR1FB88_9ASCO</name>
<evidence type="ECO:0000256" key="5">
    <source>
        <dbReference type="ARBA" id="ARBA00023034"/>
    </source>
</evidence>
<evidence type="ECO:0000256" key="1">
    <source>
        <dbReference type="ARBA" id="ARBA00004127"/>
    </source>
</evidence>
<comment type="caution">
    <text evidence="10">The sequence shown here is derived from an EMBL/GenBank/DDBJ whole genome shotgun (WGS) entry which is preliminary data.</text>
</comment>
<dbReference type="InterPro" id="IPR003689">
    <property type="entry name" value="ZIP"/>
</dbReference>
<proteinExistence type="predicted"/>
<feature type="transmembrane region" description="Helical" evidence="8">
    <location>
        <begin position="387"/>
        <end position="407"/>
    </location>
</feature>
<dbReference type="GeneID" id="90036783"/>
<evidence type="ECO:0000256" key="9">
    <source>
        <dbReference type="SAM" id="SignalP"/>
    </source>
</evidence>
<feature type="compositionally biased region" description="Low complexity" evidence="7">
    <location>
        <begin position="262"/>
        <end position="271"/>
    </location>
</feature>
<feature type="transmembrane region" description="Helical" evidence="8">
    <location>
        <begin position="428"/>
        <end position="445"/>
    </location>
</feature>
<gene>
    <name evidence="10" type="ORF">BZA70DRAFT_270230</name>
</gene>
<evidence type="ECO:0000256" key="8">
    <source>
        <dbReference type="SAM" id="Phobius"/>
    </source>
</evidence>
<feature type="compositionally biased region" description="Acidic residues" evidence="7">
    <location>
        <begin position="172"/>
        <end position="189"/>
    </location>
</feature>
<evidence type="ECO:0000256" key="3">
    <source>
        <dbReference type="ARBA" id="ARBA00022692"/>
    </source>
</evidence>
<evidence type="ECO:0000256" key="7">
    <source>
        <dbReference type="SAM" id="MobiDB-lite"/>
    </source>
</evidence>
<feature type="transmembrane region" description="Helical" evidence="8">
    <location>
        <begin position="323"/>
        <end position="344"/>
    </location>
</feature>
<protein>
    <submittedName>
        <fullName evidence="10">ZIP zinc transporter-domain-containing protein</fullName>
    </submittedName>
</protein>
<keyword evidence="9" id="KW-0732">Signal</keyword>
<organism evidence="10 11">
    <name type="scientific">Myxozyma melibiosi</name>
    <dbReference type="NCBI Taxonomy" id="54550"/>
    <lineage>
        <taxon>Eukaryota</taxon>
        <taxon>Fungi</taxon>
        <taxon>Dikarya</taxon>
        <taxon>Ascomycota</taxon>
        <taxon>Saccharomycotina</taxon>
        <taxon>Lipomycetes</taxon>
        <taxon>Lipomycetales</taxon>
        <taxon>Lipomycetaceae</taxon>
        <taxon>Myxozyma</taxon>
    </lineage>
</organism>
<evidence type="ECO:0000256" key="4">
    <source>
        <dbReference type="ARBA" id="ARBA00022989"/>
    </source>
</evidence>
<feature type="signal peptide" evidence="9">
    <location>
        <begin position="1"/>
        <end position="25"/>
    </location>
</feature>
<dbReference type="Pfam" id="PF02535">
    <property type="entry name" value="Zip"/>
    <property type="match status" value="1"/>
</dbReference>
<dbReference type="Proteomes" id="UP001498771">
    <property type="component" value="Unassembled WGS sequence"/>
</dbReference>